<dbReference type="SUPFAM" id="SSF51905">
    <property type="entry name" value="FAD/NAD(P)-binding domain"/>
    <property type="match status" value="1"/>
</dbReference>
<dbReference type="Proteomes" id="UP000316196">
    <property type="component" value="Unassembled WGS sequence"/>
</dbReference>
<dbReference type="AlphaFoldDB" id="A0A542ZR28"/>
<evidence type="ECO:0000313" key="2">
    <source>
        <dbReference type="Proteomes" id="UP000316196"/>
    </source>
</evidence>
<name>A0A542ZR28_9ACTN</name>
<dbReference type="OrthoDB" id="9774675at2"/>
<keyword evidence="2" id="KW-1185">Reference proteome</keyword>
<accession>A0A542ZR28</accession>
<sequence>MARITVIGGTLAGMATAARLAKQRHEVTLVAPAETLVEDASAKISDHPVADATSFAFPAPWRDLFRKSGRTLDAELARHSLTLAPAPGRTVGVDRWHLPPERGAQFTVLSERFGEPVAERWRDLLDGLDTVWQHRRRLGMEFTFSPKAHRAARGELWSDRTVADLAEGLPGELADLVHSTATGDPGRSPAVDAVWLAVERTFGRWRLLDANGRTMPTTTMIEVLAGRLRQRRVDVIPEPPAHADAVIDAHIHTPRGAWFRRPGPRRRLRRNHYVCGEHTKAGSGPVGQLLSAALATYAAHLDLTGTDIHPSVKDT</sequence>
<dbReference type="Gene3D" id="3.50.50.60">
    <property type="entry name" value="FAD/NAD(P)-binding domain"/>
    <property type="match status" value="1"/>
</dbReference>
<proteinExistence type="predicted"/>
<reference evidence="1 2" key="1">
    <citation type="submission" date="2019-06" db="EMBL/GenBank/DDBJ databases">
        <title>Sequencing the genomes of 1000 actinobacteria strains.</title>
        <authorList>
            <person name="Klenk H.-P."/>
        </authorList>
    </citation>
    <scope>NUCLEOTIDE SEQUENCE [LARGE SCALE GENOMIC DNA]</scope>
    <source>
        <strain evidence="1 2">DSM 8251</strain>
    </source>
</reference>
<dbReference type="RefSeq" id="WP_142092609.1">
    <property type="nucleotide sequence ID" value="NZ_BAAAMD010000001.1"/>
</dbReference>
<evidence type="ECO:0008006" key="3">
    <source>
        <dbReference type="Google" id="ProtNLM"/>
    </source>
</evidence>
<comment type="caution">
    <text evidence="1">The sequence shown here is derived from an EMBL/GenBank/DDBJ whole genome shotgun (WGS) entry which is preliminary data.</text>
</comment>
<dbReference type="EMBL" id="VFOR01000001">
    <property type="protein sequence ID" value="TQL62812.1"/>
    <property type="molecule type" value="Genomic_DNA"/>
</dbReference>
<evidence type="ECO:0000313" key="1">
    <source>
        <dbReference type="EMBL" id="TQL62812.1"/>
    </source>
</evidence>
<dbReference type="InterPro" id="IPR036188">
    <property type="entry name" value="FAD/NAD-bd_sf"/>
</dbReference>
<protein>
    <recommendedName>
        <fullName evidence="3">FAD dependent oxidoreductase</fullName>
    </recommendedName>
</protein>
<gene>
    <name evidence="1" type="ORF">FB460_0602</name>
</gene>
<organism evidence="1 2">
    <name type="scientific">Propioniferax innocua</name>
    <dbReference type="NCBI Taxonomy" id="1753"/>
    <lineage>
        <taxon>Bacteria</taxon>
        <taxon>Bacillati</taxon>
        <taxon>Actinomycetota</taxon>
        <taxon>Actinomycetes</taxon>
        <taxon>Propionibacteriales</taxon>
        <taxon>Propionibacteriaceae</taxon>
        <taxon>Propioniferax</taxon>
    </lineage>
</organism>